<feature type="domain" description="GAG-pre-integrase" evidence="3">
    <location>
        <begin position="793"/>
        <end position="865"/>
    </location>
</feature>
<protein>
    <submittedName>
        <fullName evidence="5">Retrovirus-related Pol polyprotein from transposon TNT 1-94</fullName>
    </submittedName>
</protein>
<feature type="region of interest" description="Disordered" evidence="1">
    <location>
        <begin position="2659"/>
        <end position="2678"/>
    </location>
</feature>
<feature type="compositionally biased region" description="Basic residues" evidence="1">
    <location>
        <begin position="1678"/>
        <end position="1687"/>
    </location>
</feature>
<proteinExistence type="predicted"/>
<feature type="compositionally biased region" description="Polar residues" evidence="1">
    <location>
        <begin position="2464"/>
        <end position="2473"/>
    </location>
</feature>
<dbReference type="Pfam" id="PF13976">
    <property type="entry name" value="gag_pre-integrs"/>
    <property type="match status" value="1"/>
</dbReference>
<evidence type="ECO:0000259" key="3">
    <source>
        <dbReference type="Pfam" id="PF13976"/>
    </source>
</evidence>
<feature type="compositionally biased region" description="Basic residues" evidence="1">
    <location>
        <begin position="2481"/>
        <end position="2491"/>
    </location>
</feature>
<reference evidence="5" key="1">
    <citation type="journal article" date="2019" name="Sci. Rep.">
        <title>Draft genome of Tanacetum cinerariifolium, the natural source of mosquito coil.</title>
        <authorList>
            <person name="Yamashiro T."/>
            <person name="Shiraishi A."/>
            <person name="Satake H."/>
            <person name="Nakayama K."/>
        </authorList>
    </citation>
    <scope>NUCLEOTIDE SEQUENCE</scope>
</reference>
<evidence type="ECO:0000313" key="5">
    <source>
        <dbReference type="EMBL" id="GEU70317.1"/>
    </source>
</evidence>
<dbReference type="EMBL" id="BKCJ010006092">
    <property type="protein sequence ID" value="GEU70317.1"/>
    <property type="molecule type" value="Genomic_DNA"/>
</dbReference>
<feature type="compositionally biased region" description="Polar residues" evidence="1">
    <location>
        <begin position="1920"/>
        <end position="1941"/>
    </location>
</feature>
<dbReference type="InterPro" id="IPR036397">
    <property type="entry name" value="RNaseH_sf"/>
</dbReference>
<dbReference type="InterPro" id="IPR025724">
    <property type="entry name" value="GAG-pre-integrase_dom"/>
</dbReference>
<feature type="region of interest" description="Disordered" evidence="1">
    <location>
        <begin position="2596"/>
        <end position="2624"/>
    </location>
</feature>
<feature type="compositionally biased region" description="Basic and acidic residues" evidence="1">
    <location>
        <begin position="1655"/>
        <end position="1677"/>
    </location>
</feature>
<dbReference type="InterPro" id="IPR013103">
    <property type="entry name" value="RVT_2"/>
</dbReference>
<feature type="compositionally biased region" description="Polar residues" evidence="1">
    <location>
        <begin position="522"/>
        <end position="549"/>
    </location>
</feature>
<feature type="domain" description="Reverse transcriptase Ty1/copia-type" evidence="2">
    <location>
        <begin position="1944"/>
        <end position="2180"/>
    </location>
</feature>
<accession>A0A6L2MAP0</accession>
<name>A0A6L2MAP0_TANCI</name>
<feature type="compositionally biased region" description="Basic and acidic residues" evidence="1">
    <location>
        <begin position="1892"/>
        <end position="1908"/>
    </location>
</feature>
<sequence length="2826" mass="320504">MLNKENYVPWSSRLLRYAKSRPNRKFIHNSIINGPYVRQMIPEPGDTSREVPVNETFYVQTDDEFTEKEFKQIEADDQAIQTILLGLPEDIYAAVDSCETAQEIWLRVQQMTKGSDIGIQEKKANEISTFQKRLPVVDELKAKRLAKTQVPLALMATSNNPYNFPVPHQDQPSFNQNYMQQPMPNPEDITDPTTAMNIALALMAKAFKLNYSTPTNNNQMISLNPRNRKIAQPGMNMGQDRQMQMVGGNGENQFRRYARQNVENLNGYNAVQNVGNQLVPGNANQNLNRNAADLDEIEEVNANCILMENLQQASTSDTQTDKALVYDSDGSAEVHNYEDCFDNEIFNMFTQEEQYTELLKPIPESHQVPQNDNNVFSEVTNVEQSGGTVEQHPVNVEETQAAKFVGDFKSLTKEADESLAKQKALELEIERLLKAVVSQDIMSIVQNNSVVDTSNLQTELERTKEHFENCIFKKENEYAKLWNDWINPFKTSREEKHVPNTVRASARIKPIIASQPPVFTTKDVNSDSNGLYSTGIDNTNTRRPQPRSNTKNDRVLFASKSSCNKNKGVEVEEHHRNLLLSNNKKHVSSACNNVKIDSQNVKSKVICAMCQQCLISVNHDVCLLNYVNAKTSRGKKQKGNVSIKENQKKQKPKVKKTNKVGFVERLAKLKTSKPRSFLRWSPTGRLFDLKGKIIASSKSNSQSDCSKGDNACTSNPLEPMIKRFPNSTFSLAGGPTMFMVRRLGVYYVEGLGHNLFSIAQFCDSNLEVAFRRNACFIRNLEGVDLLSRNRTTNLYTINLHDMASASPICLMARASSTKSWLWHQRLSHLNFDTINDLAKHDLVSGLPKFKYHKEHLCSSCEQGKSKRASHPPKSVPNSRSKDEAPEVIKTFLKRITILLQSPVNIIRTDNDTKFKNQVLKEYLDSVGISHQVSSVPIATACFTQNRSIIYRRFNKTPYELINGKKLDISFLHVFGALCYPKNDREDIGKLGAKGDIGFFIGYSADSCAYRIYNRSTKKFMETMNVSFDELSAMAFEHSSSKHGLQSMTSGQISSGLELTYALSTITTQQPTKGELDLLFEAMYDDYIGGQPSADSRSVLTTQAQQVRQMSTTSTSIADTAPIPTNSSSQAKNFPISLQDVDGLIIQKKSCLVVRGYRQKEGLDFEESFALVARMEAIRIFLAYVTHKSFTVFQMDVKTAFLHGSLKEDVYVCQPEGFIDADHPSHVYKLKNALYGLKQAPRACRFEMSMMGEIMFFLGLQVNQSPCGIFINQSNYVLEILKKYGMGSCDPVGTPMEIKDKLDLDQNGTPAKPTKKHLKEVKRIFHYLRGTVNTGLWYTKDSGFKLTGFSDTDYAGCKDTFKSTSGGAQFLDTDYAGCKDTFKSTSGGAQFLGEKLVSWSSKKQDCTALSIAEAEYVSLSACYAQVLWMRTQLTDYGFHFKKIPIYCDSKSAIAISCNPVQHSRTKHIAVCYHFIKEHMEKGTIELYFVKMDYQLADIFTKALPAYRFNYLVRYLGMRSLSPQELDRLAKSKLSDSQQSDKSKIGLGYDSQGVYSQVLKNQVNDKYNTCKGYHAVPPPYTGNYMPSKPDLIFTDEHVVSESITSLPDIAKSKVKTSETKLKNVSAPIIEDWVSDSEVKDEIETESKQIKPSFANEKFVKSTEHVKSPRKSVKQEESNRQTKHPKKTRQSQRGTKAVISVVQGNRENVVKSSACWIWRPTENVINHISKGSGSYMLKRFNYVDLQGRLKTPQQNRVAKRKNRTLIEAARTIIAESLLPTTFYAEAVNIACYVQNRFLVTKPHNKTPYELSIGRSSNIDFMKPFRCPVTILNTLDHLENFEGNANEGFLVGYTVNSTEINVNAGQARQEKASDHEYILLLFMPSHSPISFSTQSSDDKDVDEVPGKGDEGVSKGSEIDDQERSNSSTQDINTNGPSINTANTNINTDLPNYKRAIRTKWVFRNKKVEREIVVRNKARLVVQGYTKKEGIDYDEVFAPVAMIESIRLFLAYASFMGLIMYQMDVKSAFLYGIIEEEVYMCQPLGFEDPHFPNKVYKVEKALYGLHQALRAWYETMSTYLLENRFRRCTIDKTLFIKKDRGDILLVQVYVNDIIFGSTKKFLCDEFEQMMHKRFQMSFMRELTFFLGLQVKQKDDGIFISQDKYVADILKKFDFTTVNTVSTPMEPNKALINDAKAKDIDVHLYRSMIRSLMYLTDSRPDIMFVVCACARFQVTPKTTHLYVVKRIFRYLKGQSKLGVWYPRDSPFNLEAFSDSGYAGANLDRKSTTGGCQFLGKRGGIYDEFRLQAGSWAKIVYGKKVIVDEASIRRDLRLDDAEGTAYLPNAAIFEELARMGAKTTAWNEFSSTMASAIICLANNQKFNFSMYILDNMVKNLEAGVKFYMFLRFVQVFVNHQFGDILHHKGIFVNLSLTKKVFANMKRVRTGFSRAITPLFETIMVQAHEEVGEIPTDTQDTSILAQPSSSQPQRKHKSRRKQKKETEEDASKQGRIAEIDADEYLSLINETTQDQGMINDQDMFGVNSLDGDEVVVDVSGGEKEEQNEKVVEKETLIKIKAAKPKALTTAATTVIAISTRPTKKGIIMQEPSETPSPKTIVSSQQLPHAKDKGKGIRVEPEKPLKKKDQITFDEEVIVDESLKKTQAEITKGSSKRVGDEIDQESAKRGRLEKEDDTAELKRCMEIVSEDDDEGRLKSFEEYCQGKIKKTKPVDDMDNLLFQTLKTMFEHQVEDNIWKYQQGAVKVHNWKLFDSCGVYCVTTQKMVYYLLVEKMYPFTKNILHQLWNDVRLQVDYEVDMAYDLIRLIRRQINKGYIPA</sequence>
<dbReference type="GO" id="GO:0003676">
    <property type="term" value="F:nucleic acid binding"/>
    <property type="evidence" value="ECO:0007669"/>
    <property type="project" value="InterPro"/>
</dbReference>
<dbReference type="SUPFAM" id="SSF53098">
    <property type="entry name" value="Ribonuclease H-like"/>
    <property type="match status" value="2"/>
</dbReference>
<dbReference type="PANTHER" id="PTHR11439">
    <property type="entry name" value="GAG-POL-RELATED RETROTRANSPOSON"/>
    <property type="match status" value="1"/>
</dbReference>
<dbReference type="CDD" id="cd09272">
    <property type="entry name" value="RNase_HI_RT_Ty1"/>
    <property type="match status" value="1"/>
</dbReference>
<evidence type="ECO:0000259" key="4">
    <source>
        <dbReference type="Pfam" id="PF25597"/>
    </source>
</evidence>
<dbReference type="Pfam" id="PF25597">
    <property type="entry name" value="SH3_retrovirus"/>
    <property type="match status" value="1"/>
</dbReference>
<feature type="domain" description="Reverse transcriptase Ty1/copia-type" evidence="2">
    <location>
        <begin position="1143"/>
        <end position="1242"/>
    </location>
</feature>
<feature type="compositionally biased region" description="Basic and acidic residues" evidence="1">
    <location>
        <begin position="2492"/>
        <end position="2503"/>
    </location>
</feature>
<evidence type="ECO:0000259" key="2">
    <source>
        <dbReference type="Pfam" id="PF07727"/>
    </source>
</evidence>
<feature type="region of interest" description="Disordered" evidence="1">
    <location>
        <begin position="522"/>
        <end position="552"/>
    </location>
</feature>
<feature type="domain" description="Retroviral polymerase SH3-like" evidence="4">
    <location>
        <begin position="977"/>
        <end position="1037"/>
    </location>
</feature>
<feature type="compositionally biased region" description="Basic and acidic residues" evidence="1">
    <location>
        <begin position="2664"/>
        <end position="2678"/>
    </location>
</feature>
<organism evidence="5">
    <name type="scientific">Tanacetum cinerariifolium</name>
    <name type="common">Dalmatian daisy</name>
    <name type="synonym">Chrysanthemum cinerariifolium</name>
    <dbReference type="NCBI Taxonomy" id="118510"/>
    <lineage>
        <taxon>Eukaryota</taxon>
        <taxon>Viridiplantae</taxon>
        <taxon>Streptophyta</taxon>
        <taxon>Embryophyta</taxon>
        <taxon>Tracheophyta</taxon>
        <taxon>Spermatophyta</taxon>
        <taxon>Magnoliopsida</taxon>
        <taxon>eudicotyledons</taxon>
        <taxon>Gunneridae</taxon>
        <taxon>Pentapetalae</taxon>
        <taxon>asterids</taxon>
        <taxon>campanulids</taxon>
        <taxon>Asterales</taxon>
        <taxon>Asteraceae</taxon>
        <taxon>Asteroideae</taxon>
        <taxon>Anthemideae</taxon>
        <taxon>Anthemidinae</taxon>
        <taxon>Tanacetum</taxon>
    </lineage>
</organism>
<gene>
    <name evidence="5" type="ORF">Tci_042295</name>
</gene>
<dbReference type="SUPFAM" id="SSF56672">
    <property type="entry name" value="DNA/RNA polymerases"/>
    <property type="match status" value="2"/>
</dbReference>
<dbReference type="Pfam" id="PF07727">
    <property type="entry name" value="RVT_2"/>
    <property type="match status" value="2"/>
</dbReference>
<dbReference type="InterPro" id="IPR057670">
    <property type="entry name" value="SH3_retrovirus"/>
</dbReference>
<dbReference type="InterPro" id="IPR043502">
    <property type="entry name" value="DNA/RNA_pol_sf"/>
</dbReference>
<dbReference type="Gene3D" id="3.30.420.10">
    <property type="entry name" value="Ribonuclease H-like superfamily/Ribonuclease H"/>
    <property type="match status" value="2"/>
</dbReference>
<evidence type="ECO:0000256" key="1">
    <source>
        <dbReference type="SAM" id="MobiDB-lite"/>
    </source>
</evidence>
<dbReference type="PANTHER" id="PTHR11439:SF509">
    <property type="entry name" value="RNA-DIRECTED DNA POLYMERASE"/>
    <property type="match status" value="1"/>
</dbReference>
<dbReference type="InterPro" id="IPR012337">
    <property type="entry name" value="RNaseH-like_sf"/>
</dbReference>
<feature type="region of interest" description="Disordered" evidence="1">
    <location>
        <begin position="1886"/>
        <end position="1941"/>
    </location>
</feature>
<feature type="compositionally biased region" description="Polar residues" evidence="1">
    <location>
        <begin position="2599"/>
        <end position="2614"/>
    </location>
</feature>
<feature type="region of interest" description="Disordered" evidence="1">
    <location>
        <begin position="862"/>
        <end position="882"/>
    </location>
</feature>
<feature type="region of interest" description="Disordered" evidence="1">
    <location>
        <begin position="1651"/>
        <end position="1692"/>
    </location>
</feature>
<feature type="region of interest" description="Disordered" evidence="1">
    <location>
        <begin position="634"/>
        <end position="656"/>
    </location>
</feature>
<feature type="region of interest" description="Disordered" evidence="1">
    <location>
        <begin position="2463"/>
        <end position="2503"/>
    </location>
</feature>
<comment type="caution">
    <text evidence="5">The sequence shown here is derived from an EMBL/GenBank/DDBJ whole genome shotgun (WGS) entry which is preliminary data.</text>
</comment>